<dbReference type="Proteomes" id="UP000516444">
    <property type="component" value="Chromosome"/>
</dbReference>
<feature type="compositionally biased region" description="Basic and acidic residues" evidence="1">
    <location>
        <begin position="103"/>
        <end position="115"/>
    </location>
</feature>
<gene>
    <name evidence="2" type="ORF">GCM10017557_71060</name>
</gene>
<name>A0A7G1PET3_9ACTN</name>
<evidence type="ECO:0000313" key="2">
    <source>
        <dbReference type="EMBL" id="BCL32247.1"/>
    </source>
</evidence>
<organism evidence="2 3">
    <name type="scientific">Streptomyces aurantiacus</name>
    <dbReference type="NCBI Taxonomy" id="47760"/>
    <lineage>
        <taxon>Bacteria</taxon>
        <taxon>Bacillati</taxon>
        <taxon>Actinomycetota</taxon>
        <taxon>Actinomycetes</taxon>
        <taxon>Kitasatosporales</taxon>
        <taxon>Streptomycetaceae</taxon>
        <taxon>Streptomyces</taxon>
        <taxon>Streptomyces aurantiacus group</taxon>
    </lineage>
</organism>
<accession>A0A7G1PET3</accession>
<dbReference type="KEGG" id="sgm:GCM10017557_71060"/>
<evidence type="ECO:0000313" key="3">
    <source>
        <dbReference type="Proteomes" id="UP000516444"/>
    </source>
</evidence>
<evidence type="ECO:0000256" key="1">
    <source>
        <dbReference type="SAM" id="MobiDB-lite"/>
    </source>
</evidence>
<feature type="region of interest" description="Disordered" evidence="1">
    <location>
        <begin position="1"/>
        <end position="83"/>
    </location>
</feature>
<dbReference type="AlphaFoldDB" id="A0A7G1PET3"/>
<proteinExistence type="predicted"/>
<dbReference type="EMBL" id="AP023440">
    <property type="protein sequence ID" value="BCL32247.1"/>
    <property type="molecule type" value="Genomic_DNA"/>
</dbReference>
<feature type="compositionally biased region" description="Gly residues" evidence="1">
    <location>
        <begin position="120"/>
        <end position="131"/>
    </location>
</feature>
<feature type="compositionally biased region" description="Basic and acidic residues" evidence="1">
    <location>
        <begin position="33"/>
        <end position="55"/>
    </location>
</feature>
<keyword evidence="3" id="KW-1185">Reference proteome</keyword>
<sequence>MGPAALQEGNEDGHGDRGAAYEDTRYRGFRGTFRGDHGEVEADHADGRQQRETHPSARCQHAQGCRAAPSDEREEQQAGEAVTQELAARVRVVAEDAVGGEGASDKDGGERREQHPAGPACGGGVHGSDAT</sequence>
<reference evidence="2 3" key="1">
    <citation type="journal article" date="2014" name="Int. J. Syst. Evol. Microbiol.">
        <title>Complete genome sequence of Corynebacterium casei LMG S-19264T (=DSM 44701T), isolated from a smear-ripened cheese.</title>
        <authorList>
            <consortium name="US DOE Joint Genome Institute (JGI-PGF)"/>
            <person name="Walter F."/>
            <person name="Albersmeier A."/>
            <person name="Kalinowski J."/>
            <person name="Ruckert C."/>
        </authorList>
    </citation>
    <scope>NUCLEOTIDE SEQUENCE [LARGE SCALE GENOMIC DNA]</scope>
    <source>
        <strain evidence="2 3">JCM 4677</strain>
    </source>
</reference>
<protein>
    <submittedName>
        <fullName evidence="2">Uncharacterized protein</fullName>
    </submittedName>
</protein>
<feature type="compositionally biased region" description="Basic and acidic residues" evidence="1">
    <location>
        <begin position="11"/>
        <end position="26"/>
    </location>
</feature>
<feature type="region of interest" description="Disordered" evidence="1">
    <location>
        <begin position="95"/>
        <end position="131"/>
    </location>
</feature>